<keyword evidence="1" id="KW-0472">Membrane</keyword>
<organism evidence="3 4">
    <name type="scientific">Mycena metata</name>
    <dbReference type="NCBI Taxonomy" id="1033252"/>
    <lineage>
        <taxon>Eukaryota</taxon>
        <taxon>Fungi</taxon>
        <taxon>Dikarya</taxon>
        <taxon>Basidiomycota</taxon>
        <taxon>Agaricomycotina</taxon>
        <taxon>Agaricomycetes</taxon>
        <taxon>Agaricomycetidae</taxon>
        <taxon>Agaricales</taxon>
        <taxon>Marasmiineae</taxon>
        <taxon>Mycenaceae</taxon>
        <taxon>Mycena</taxon>
    </lineage>
</organism>
<sequence>MGQFDQTLGYTLMGVLINTYLTGVIMSQFFTYWTSKYQDPLGMRSLVAFLFIVNATQAAAVIYMSWFYFVTNFTNPDAVASALWPYSFTALTMSILALVNHTFQSWRIYRFTDSKILAAFLLVISLANCGIGVTVAIEMWIFSQISKLAALEPIIEGNLALQCATDAIIAIVMTVMFSRWRSNFFADTDKLLNRLIRTALQSGFFPAVFGLGILLSTRFSRGTYMVSLFSLPIGRIYTHTIMDQLVTREELRGMLSGRGDHLSFPTSIVAPSGTGRIEAIVMNTSATASKEVRNDSFHDVSKES</sequence>
<feature type="transmembrane region" description="Helical" evidence="1">
    <location>
        <begin position="115"/>
        <end position="137"/>
    </location>
</feature>
<keyword evidence="1" id="KW-0812">Transmembrane</keyword>
<dbReference type="Proteomes" id="UP001215598">
    <property type="component" value="Unassembled WGS sequence"/>
</dbReference>
<reference evidence="3" key="1">
    <citation type="submission" date="2023-03" db="EMBL/GenBank/DDBJ databases">
        <title>Massive genome expansion in bonnet fungi (Mycena s.s.) driven by repeated elements and novel gene families across ecological guilds.</title>
        <authorList>
            <consortium name="Lawrence Berkeley National Laboratory"/>
            <person name="Harder C.B."/>
            <person name="Miyauchi S."/>
            <person name="Viragh M."/>
            <person name="Kuo A."/>
            <person name="Thoen E."/>
            <person name="Andreopoulos B."/>
            <person name="Lu D."/>
            <person name="Skrede I."/>
            <person name="Drula E."/>
            <person name="Henrissat B."/>
            <person name="Morin E."/>
            <person name="Kohler A."/>
            <person name="Barry K."/>
            <person name="LaButti K."/>
            <person name="Morin E."/>
            <person name="Salamov A."/>
            <person name="Lipzen A."/>
            <person name="Mereny Z."/>
            <person name="Hegedus B."/>
            <person name="Baldrian P."/>
            <person name="Stursova M."/>
            <person name="Weitz H."/>
            <person name="Taylor A."/>
            <person name="Grigoriev I.V."/>
            <person name="Nagy L.G."/>
            <person name="Martin F."/>
            <person name="Kauserud H."/>
        </authorList>
    </citation>
    <scope>NUCLEOTIDE SEQUENCE</scope>
    <source>
        <strain evidence="3">CBHHK182m</strain>
    </source>
</reference>
<dbReference type="AlphaFoldDB" id="A0AAD7I4Q2"/>
<comment type="caution">
    <text evidence="3">The sequence shown here is derived from an EMBL/GenBank/DDBJ whole genome shotgun (WGS) entry which is preliminary data.</text>
</comment>
<feature type="transmembrane region" description="Helical" evidence="1">
    <location>
        <begin position="198"/>
        <end position="216"/>
    </location>
</feature>
<keyword evidence="4" id="KW-1185">Reference proteome</keyword>
<protein>
    <recommendedName>
        <fullName evidence="2">DUF6534 domain-containing protein</fullName>
    </recommendedName>
</protein>
<dbReference type="InterPro" id="IPR045339">
    <property type="entry name" value="DUF6534"/>
</dbReference>
<feature type="transmembrane region" description="Helical" evidence="1">
    <location>
        <begin position="82"/>
        <end position="103"/>
    </location>
</feature>
<name>A0AAD7I4Q2_9AGAR</name>
<keyword evidence="1" id="KW-1133">Transmembrane helix</keyword>
<feature type="transmembrane region" description="Helical" evidence="1">
    <location>
        <begin position="46"/>
        <end position="70"/>
    </location>
</feature>
<evidence type="ECO:0000313" key="4">
    <source>
        <dbReference type="Proteomes" id="UP001215598"/>
    </source>
</evidence>
<feature type="domain" description="DUF6534" evidence="2">
    <location>
        <begin position="163"/>
        <end position="249"/>
    </location>
</feature>
<accession>A0AAD7I4Q2</accession>
<evidence type="ECO:0000313" key="3">
    <source>
        <dbReference type="EMBL" id="KAJ7734129.1"/>
    </source>
</evidence>
<dbReference type="EMBL" id="JARKIB010000134">
    <property type="protein sequence ID" value="KAJ7734129.1"/>
    <property type="molecule type" value="Genomic_DNA"/>
</dbReference>
<gene>
    <name evidence="3" type="ORF">B0H16DRAFT_1695953</name>
</gene>
<proteinExistence type="predicted"/>
<evidence type="ECO:0000259" key="2">
    <source>
        <dbReference type="Pfam" id="PF20152"/>
    </source>
</evidence>
<feature type="transmembrane region" description="Helical" evidence="1">
    <location>
        <begin position="12"/>
        <end position="34"/>
    </location>
</feature>
<dbReference type="Pfam" id="PF20152">
    <property type="entry name" value="DUF6534"/>
    <property type="match status" value="1"/>
</dbReference>
<evidence type="ECO:0000256" key="1">
    <source>
        <dbReference type="SAM" id="Phobius"/>
    </source>
</evidence>
<dbReference type="PANTHER" id="PTHR40465:SF1">
    <property type="entry name" value="DUF6534 DOMAIN-CONTAINING PROTEIN"/>
    <property type="match status" value="1"/>
</dbReference>
<dbReference type="PANTHER" id="PTHR40465">
    <property type="entry name" value="CHROMOSOME 1, WHOLE GENOME SHOTGUN SEQUENCE"/>
    <property type="match status" value="1"/>
</dbReference>